<protein>
    <submittedName>
        <fullName evidence="2">Uncharacterized protein</fullName>
    </submittedName>
</protein>
<keyword evidence="1" id="KW-0812">Transmembrane</keyword>
<organism evidence="3">
    <name type="scientific">Perkinsus marinus (strain ATCC 50983 / TXsc)</name>
    <dbReference type="NCBI Taxonomy" id="423536"/>
    <lineage>
        <taxon>Eukaryota</taxon>
        <taxon>Sar</taxon>
        <taxon>Alveolata</taxon>
        <taxon>Perkinsozoa</taxon>
        <taxon>Perkinsea</taxon>
        <taxon>Perkinsida</taxon>
        <taxon>Perkinsidae</taxon>
        <taxon>Perkinsus</taxon>
    </lineage>
</organism>
<reference evidence="2 3" key="1">
    <citation type="submission" date="2008-07" db="EMBL/GenBank/DDBJ databases">
        <authorList>
            <person name="El-Sayed N."/>
            <person name="Caler E."/>
            <person name="Inman J."/>
            <person name="Amedeo P."/>
            <person name="Hass B."/>
            <person name="Wortman J."/>
        </authorList>
    </citation>
    <scope>NUCLEOTIDE SEQUENCE [LARGE SCALE GENOMIC DNA]</scope>
    <source>
        <strain evidence="3">ATCC 50983 / TXsc</strain>
    </source>
</reference>
<keyword evidence="1" id="KW-0472">Membrane</keyword>
<dbReference type="InParanoid" id="C5LYN1"/>
<proteinExistence type="predicted"/>
<dbReference type="EMBL" id="GG686808">
    <property type="protein sequence ID" value="EEQ98269.1"/>
    <property type="molecule type" value="Genomic_DNA"/>
</dbReference>
<sequence>MLPGPFTPSDIAHTWWLIVVIILLIIAFGVCSFLGFLAPLTSKWRRIVFPQTASTILSVLIWVIFGKSGSVYSVLILTLPVLGPVVAAIALWIIDWRRERLKDKMVKKGNFMVEVDGVGDDRRMTVRFGDDIDNNAGFLSPNSSYSDEVPRGRAVSSWTVEGLPDSFQTTLDAIRNPRFYSIGRGYSRVDDQDDPESWANEKSSAPVKPSISRCRKIARKSRSPSVLDTIGEGEVYKNEHVPLGDGYWLGVNVGSAPEYEINFTVHQKEL</sequence>
<dbReference type="OMA" id="PESWANE"/>
<feature type="transmembrane region" description="Helical" evidence="1">
    <location>
        <begin position="47"/>
        <end position="65"/>
    </location>
</feature>
<feature type="transmembrane region" description="Helical" evidence="1">
    <location>
        <begin position="71"/>
        <end position="94"/>
    </location>
</feature>
<dbReference type="Proteomes" id="UP000007800">
    <property type="component" value="Unassembled WGS sequence"/>
</dbReference>
<keyword evidence="1" id="KW-1133">Transmembrane helix</keyword>
<accession>C5LYN1</accession>
<gene>
    <name evidence="2" type="ORF">Pmar_PMAR002090</name>
</gene>
<feature type="transmembrane region" description="Helical" evidence="1">
    <location>
        <begin position="15"/>
        <end position="40"/>
    </location>
</feature>
<evidence type="ECO:0000256" key="1">
    <source>
        <dbReference type="SAM" id="Phobius"/>
    </source>
</evidence>
<evidence type="ECO:0000313" key="2">
    <source>
        <dbReference type="EMBL" id="EEQ98269.1"/>
    </source>
</evidence>
<evidence type="ECO:0000313" key="3">
    <source>
        <dbReference type="Proteomes" id="UP000007800"/>
    </source>
</evidence>
<name>C5LYN1_PERM5</name>
<dbReference type="OrthoDB" id="435097at2759"/>
<dbReference type="GeneID" id="9040711"/>
<dbReference type="AlphaFoldDB" id="C5LYN1"/>
<dbReference type="RefSeq" id="XP_002765552.1">
    <property type="nucleotide sequence ID" value="XM_002765506.1"/>
</dbReference>
<keyword evidence="3" id="KW-1185">Reference proteome</keyword>